<keyword evidence="5" id="KW-0539">Nucleus</keyword>
<feature type="non-terminal residue" evidence="6">
    <location>
        <position position="1"/>
    </location>
</feature>
<name>A0A392P982_9FABA</name>
<protein>
    <recommendedName>
        <fullName evidence="8">TF-B3 domain-containing protein</fullName>
    </recommendedName>
</protein>
<keyword evidence="7" id="KW-1185">Reference proteome</keyword>
<comment type="subcellular location">
    <subcellularLocation>
        <location evidence="1">Nucleus</location>
    </subcellularLocation>
</comment>
<dbReference type="InterPro" id="IPR015300">
    <property type="entry name" value="DNA-bd_pseudobarrel_sf"/>
</dbReference>
<evidence type="ECO:0000256" key="3">
    <source>
        <dbReference type="ARBA" id="ARBA00023125"/>
    </source>
</evidence>
<evidence type="ECO:0000256" key="2">
    <source>
        <dbReference type="ARBA" id="ARBA00023015"/>
    </source>
</evidence>
<dbReference type="Proteomes" id="UP000265520">
    <property type="component" value="Unassembled WGS sequence"/>
</dbReference>
<evidence type="ECO:0000256" key="1">
    <source>
        <dbReference type="ARBA" id="ARBA00004123"/>
    </source>
</evidence>
<keyword evidence="3" id="KW-0238">DNA-binding</keyword>
<sequence>NEEVHIGYYGKDLFAILGSKRFGSDDQVPTYHSRCITPGTFLRFQVQLTKETINNPYLSIWNDFEDFLRGSNLNELTVCCDNGSKKVFKVAIHDHPFKSTSIGLDWWAFCRQNGFRFGDVICFKFSLVGDGNNVVRVFKM</sequence>
<evidence type="ECO:0000313" key="7">
    <source>
        <dbReference type="Proteomes" id="UP000265520"/>
    </source>
</evidence>
<dbReference type="EMBL" id="LXQA010067381">
    <property type="protein sequence ID" value="MCI07990.1"/>
    <property type="molecule type" value="Genomic_DNA"/>
</dbReference>
<dbReference type="SUPFAM" id="SSF101936">
    <property type="entry name" value="DNA-binding pseudobarrel domain"/>
    <property type="match status" value="1"/>
</dbReference>
<evidence type="ECO:0008006" key="8">
    <source>
        <dbReference type="Google" id="ProtNLM"/>
    </source>
</evidence>
<evidence type="ECO:0000313" key="6">
    <source>
        <dbReference type="EMBL" id="MCI07990.1"/>
    </source>
</evidence>
<accession>A0A392P982</accession>
<reference evidence="6 7" key="1">
    <citation type="journal article" date="2018" name="Front. Plant Sci.">
        <title>Red Clover (Trifolium pratense) and Zigzag Clover (T. medium) - A Picture of Genomic Similarities and Differences.</title>
        <authorList>
            <person name="Dluhosova J."/>
            <person name="Istvanek J."/>
            <person name="Nedelnik J."/>
            <person name="Repkova J."/>
        </authorList>
    </citation>
    <scope>NUCLEOTIDE SEQUENCE [LARGE SCALE GENOMIC DNA]</scope>
    <source>
        <strain evidence="7">cv. 10/8</strain>
        <tissue evidence="6">Leaf</tissue>
    </source>
</reference>
<organism evidence="6 7">
    <name type="scientific">Trifolium medium</name>
    <dbReference type="NCBI Taxonomy" id="97028"/>
    <lineage>
        <taxon>Eukaryota</taxon>
        <taxon>Viridiplantae</taxon>
        <taxon>Streptophyta</taxon>
        <taxon>Embryophyta</taxon>
        <taxon>Tracheophyta</taxon>
        <taxon>Spermatophyta</taxon>
        <taxon>Magnoliopsida</taxon>
        <taxon>eudicotyledons</taxon>
        <taxon>Gunneridae</taxon>
        <taxon>Pentapetalae</taxon>
        <taxon>rosids</taxon>
        <taxon>fabids</taxon>
        <taxon>Fabales</taxon>
        <taxon>Fabaceae</taxon>
        <taxon>Papilionoideae</taxon>
        <taxon>50 kb inversion clade</taxon>
        <taxon>NPAAA clade</taxon>
        <taxon>Hologalegina</taxon>
        <taxon>IRL clade</taxon>
        <taxon>Trifolieae</taxon>
        <taxon>Trifolium</taxon>
    </lineage>
</organism>
<dbReference type="GO" id="GO:0005634">
    <property type="term" value="C:nucleus"/>
    <property type="evidence" value="ECO:0007669"/>
    <property type="project" value="UniProtKB-SubCell"/>
</dbReference>
<comment type="caution">
    <text evidence="6">The sequence shown here is derived from an EMBL/GenBank/DDBJ whole genome shotgun (WGS) entry which is preliminary data.</text>
</comment>
<keyword evidence="4" id="KW-0804">Transcription</keyword>
<dbReference type="AlphaFoldDB" id="A0A392P982"/>
<proteinExistence type="predicted"/>
<evidence type="ECO:0000256" key="4">
    <source>
        <dbReference type="ARBA" id="ARBA00023163"/>
    </source>
</evidence>
<keyword evidence="2" id="KW-0805">Transcription regulation</keyword>
<dbReference type="GO" id="GO:0003677">
    <property type="term" value="F:DNA binding"/>
    <property type="evidence" value="ECO:0007669"/>
    <property type="project" value="UniProtKB-KW"/>
</dbReference>
<dbReference type="Gene3D" id="2.40.330.10">
    <property type="entry name" value="DNA-binding pseudobarrel domain"/>
    <property type="match status" value="1"/>
</dbReference>
<evidence type="ECO:0000256" key="5">
    <source>
        <dbReference type="ARBA" id="ARBA00023242"/>
    </source>
</evidence>